<dbReference type="EMBL" id="CP000433">
    <property type="protein sequence ID" value="ABH00274.1"/>
    <property type="molecule type" value="Genomic_DNA"/>
</dbReference>
<evidence type="ECO:0000313" key="2">
    <source>
        <dbReference type="EMBL" id="ABH00274.1"/>
    </source>
</evidence>
<geneLocation type="plasmid" evidence="2 3">
    <name>pRHL2</name>
</geneLocation>
<keyword evidence="2" id="KW-0614">Plasmid</keyword>
<feature type="transmembrane region" description="Helical" evidence="1">
    <location>
        <begin position="21"/>
        <end position="39"/>
    </location>
</feature>
<evidence type="ECO:0000313" key="3">
    <source>
        <dbReference type="Proteomes" id="UP000008710"/>
    </source>
</evidence>
<name>Q0RWR2_RHOJR</name>
<feature type="transmembrane region" description="Helical" evidence="1">
    <location>
        <begin position="76"/>
        <end position="94"/>
    </location>
</feature>
<dbReference type="HOGENOM" id="CLU_161381_0_0_11"/>
<proteinExistence type="predicted"/>
<keyword evidence="1" id="KW-1133">Transmembrane helix</keyword>
<keyword evidence="1" id="KW-0812">Transmembrane</keyword>
<dbReference type="AlphaFoldDB" id="Q0RWR2"/>
<evidence type="ECO:0000256" key="1">
    <source>
        <dbReference type="SAM" id="Phobius"/>
    </source>
</evidence>
<accession>Q0RWR2</accession>
<sequence length="108" mass="11491">MTPCPTRLQARRRRKDPPHTMPIWTLWLGAVLVVAGSAAQITHRALAARALWLLAVLAFAAAAVGAVTASEFSLPLLLTVFVAIAATIALHVVTSDPKKSVASRRDAE</sequence>
<dbReference type="Proteomes" id="UP000008710">
    <property type="component" value="Plasmid pRHL2"/>
</dbReference>
<protein>
    <submittedName>
        <fullName evidence="2">Uncharacterized protein</fullName>
    </submittedName>
</protein>
<reference evidence="3" key="1">
    <citation type="journal article" date="2006" name="Proc. Natl. Acad. Sci. U.S.A.">
        <title>The complete genome of Rhodococcus sp. RHA1 provides insights into a catabolic powerhouse.</title>
        <authorList>
            <person name="McLeod M.P."/>
            <person name="Warren R.L."/>
            <person name="Hsiao W.W.L."/>
            <person name="Araki N."/>
            <person name="Myhre M."/>
            <person name="Fernandes C."/>
            <person name="Miyazawa D."/>
            <person name="Wong W."/>
            <person name="Lillquist A.L."/>
            <person name="Wang D."/>
            <person name="Dosanjh M."/>
            <person name="Hara H."/>
            <person name="Petrescu A."/>
            <person name="Morin R.D."/>
            <person name="Yang G."/>
            <person name="Stott J.M."/>
            <person name="Schein J.E."/>
            <person name="Shin H."/>
            <person name="Smailus D."/>
            <person name="Siddiqui A.S."/>
            <person name="Marra M.A."/>
            <person name="Jones S.J.M."/>
            <person name="Holt R."/>
            <person name="Brinkman F.S.L."/>
            <person name="Miyauchi K."/>
            <person name="Fukuda M."/>
            <person name="Davies J.E."/>
            <person name="Mohn W.W."/>
            <person name="Eltis L.D."/>
        </authorList>
    </citation>
    <scope>NUCLEOTIDE SEQUENCE [LARGE SCALE GENOMIC DNA]</scope>
    <source>
        <strain evidence="3">RHA1</strain>
    </source>
</reference>
<feature type="transmembrane region" description="Helical" evidence="1">
    <location>
        <begin position="51"/>
        <end position="70"/>
    </location>
</feature>
<organism evidence="2 3">
    <name type="scientific">Rhodococcus jostii (strain RHA1)</name>
    <dbReference type="NCBI Taxonomy" id="101510"/>
    <lineage>
        <taxon>Bacteria</taxon>
        <taxon>Bacillati</taxon>
        <taxon>Actinomycetota</taxon>
        <taxon>Actinomycetes</taxon>
        <taxon>Mycobacteriales</taxon>
        <taxon>Nocardiaceae</taxon>
        <taxon>Rhodococcus</taxon>
    </lineage>
</organism>
<gene>
    <name evidence="2" type="ordered locus">RHA1_ro10081</name>
</gene>
<dbReference type="KEGG" id="rha:RHA1_ro10081"/>
<keyword evidence="1" id="KW-0472">Membrane</keyword>